<keyword evidence="2" id="KW-0378">Hydrolase</keyword>
<accession>Q75CU9</accession>
<dbReference type="SUPFAM" id="SSF53474">
    <property type="entry name" value="alpha/beta-Hydrolases"/>
    <property type="match status" value="1"/>
</dbReference>
<dbReference type="OMA" id="FLGMSDN"/>
<dbReference type="STRING" id="284811.Q75CU9"/>
<dbReference type="PANTHER" id="PTHR46118:SF4">
    <property type="entry name" value="PROTEIN ABHD11"/>
    <property type="match status" value="1"/>
</dbReference>
<reference evidence="5" key="2">
    <citation type="journal article" date="2013" name="G3 (Bethesda)">
        <title>Genomes of Ashbya fungi isolated from insects reveal four mating-type loci, numerous translocations, lack of transposons, and distinct gene duplications.</title>
        <authorList>
            <person name="Dietrich F.S."/>
            <person name="Voegeli S."/>
            <person name="Kuo S."/>
            <person name="Philippsen P."/>
        </authorList>
    </citation>
    <scope>GENOME REANNOTATION</scope>
    <source>
        <strain evidence="5">ATCC 10895 / CBS 109.51 / FGSC 9923 / NRRL Y-1056</strain>
    </source>
</reference>
<evidence type="ECO:0000313" key="5">
    <source>
        <dbReference type="Proteomes" id="UP000000591"/>
    </source>
</evidence>
<feature type="domain" description="AB hydrolase-1" evidence="3">
    <location>
        <begin position="64"/>
        <end position="301"/>
    </location>
</feature>
<dbReference type="GO" id="GO:0052689">
    <property type="term" value="F:carboxylic ester hydrolase activity"/>
    <property type="evidence" value="ECO:0000318"/>
    <property type="project" value="GO_Central"/>
</dbReference>
<dbReference type="GO" id="GO:0004806">
    <property type="term" value="F:triacylglycerol lipase activity"/>
    <property type="evidence" value="ECO:0007669"/>
    <property type="project" value="EnsemblFungi"/>
</dbReference>
<dbReference type="EMBL" id="AE016816">
    <property type="protein sequence ID" value="AAS51048.2"/>
    <property type="molecule type" value="Genomic_DNA"/>
</dbReference>
<organism evidence="4 5">
    <name type="scientific">Eremothecium gossypii (strain ATCC 10895 / CBS 109.51 / FGSC 9923 / NRRL Y-1056)</name>
    <name type="common">Yeast</name>
    <name type="synonym">Ashbya gossypii</name>
    <dbReference type="NCBI Taxonomy" id="284811"/>
    <lineage>
        <taxon>Eukaryota</taxon>
        <taxon>Fungi</taxon>
        <taxon>Dikarya</taxon>
        <taxon>Ascomycota</taxon>
        <taxon>Saccharomycotina</taxon>
        <taxon>Saccharomycetes</taxon>
        <taxon>Saccharomycetales</taxon>
        <taxon>Saccharomycetaceae</taxon>
        <taxon>Eremothecium</taxon>
    </lineage>
</organism>
<dbReference type="GO" id="GO:0005739">
    <property type="term" value="C:mitochondrion"/>
    <property type="evidence" value="ECO:0000318"/>
    <property type="project" value="GO_Central"/>
</dbReference>
<keyword evidence="5" id="KW-1185">Reference proteome</keyword>
<dbReference type="GeneID" id="4619344"/>
<dbReference type="PANTHER" id="PTHR46118">
    <property type="entry name" value="PROTEIN ABHD11"/>
    <property type="match status" value="1"/>
</dbReference>
<dbReference type="FunCoup" id="Q75CU9">
    <property type="interactions" value="482"/>
</dbReference>
<dbReference type="GO" id="GO:0006629">
    <property type="term" value="P:lipid metabolic process"/>
    <property type="evidence" value="ECO:0000318"/>
    <property type="project" value="GO_Central"/>
</dbReference>
<dbReference type="Pfam" id="PF00561">
    <property type="entry name" value="Abhydrolase_1"/>
    <property type="match status" value="1"/>
</dbReference>
<protein>
    <submittedName>
        <fullName evidence="4">ACL180Cp</fullName>
    </submittedName>
</protein>
<evidence type="ECO:0000313" key="4">
    <source>
        <dbReference type="EMBL" id="AAS51048.2"/>
    </source>
</evidence>
<evidence type="ECO:0000256" key="2">
    <source>
        <dbReference type="ARBA" id="ARBA00022801"/>
    </source>
</evidence>
<dbReference type="InterPro" id="IPR029058">
    <property type="entry name" value="AB_hydrolase_fold"/>
</dbReference>
<dbReference type="Gene3D" id="3.40.50.1820">
    <property type="entry name" value="alpha/beta hydrolase"/>
    <property type="match status" value="1"/>
</dbReference>
<name>Q75CU9_EREGS</name>
<proteinExistence type="inferred from homology"/>
<comment type="similarity">
    <text evidence="1">Belongs to the AB hydrolase superfamily.</text>
</comment>
<dbReference type="Proteomes" id="UP000000591">
    <property type="component" value="Chromosome III"/>
</dbReference>
<dbReference type="eggNOG" id="KOG2382">
    <property type="taxonomic scope" value="Eukaryota"/>
</dbReference>
<dbReference type="InParanoid" id="Q75CU9"/>
<sequence>MNSLLTRLLPVGRPVALGTAAPRGRVLYSTRLADPELERIETVPLQATRLAGEPARAGAQPAAPVVILHGLFGSRRNNRRLAQLLNGRLGRDVYTLDLRNHGASPRTPRHDYPAMVADVARWLRENTGRAAPVLVGHSMGAKVAMGLALRQPHLCSALVSIENAPVATVPEPEFPRYIGALERLAAQPELSAAQAQRALAAVESDPDVRLFLLSLMEHYRDPASGKLRYRPRIPLRTLKDAVVRGAIAGWELSPATHRYTGPALFLRGTRSNYVADDYLPAVGSYFPNFDVRDVAGGHWINSQQPQLCADLIVDFLGRRDL</sequence>
<evidence type="ECO:0000256" key="1">
    <source>
        <dbReference type="ARBA" id="ARBA00008645"/>
    </source>
</evidence>
<dbReference type="OrthoDB" id="8119704at2759"/>
<gene>
    <name evidence="4" type="ORF">AGOS_ACL180C</name>
</gene>
<evidence type="ECO:0000259" key="3">
    <source>
        <dbReference type="Pfam" id="PF00561"/>
    </source>
</evidence>
<dbReference type="ESTHER" id="ashgo-q75cu9">
    <property type="family name" value="ABHD11-Acetyl_transferase"/>
</dbReference>
<dbReference type="HOGENOM" id="CLU_020336_53_0_1"/>
<dbReference type="AlphaFoldDB" id="Q75CU9"/>
<reference evidence="4 5" key="1">
    <citation type="journal article" date="2004" name="Science">
        <title>The Ashbya gossypii genome as a tool for mapping the ancient Saccharomyces cerevisiae genome.</title>
        <authorList>
            <person name="Dietrich F.S."/>
            <person name="Voegeli S."/>
            <person name="Brachat S."/>
            <person name="Lerch A."/>
            <person name="Gates K."/>
            <person name="Steiner S."/>
            <person name="Mohr C."/>
            <person name="Pohlmann R."/>
            <person name="Luedi P."/>
            <person name="Choi S."/>
            <person name="Wing R.A."/>
            <person name="Flavier A."/>
            <person name="Gaffney T.D."/>
            <person name="Philippsen P."/>
        </authorList>
    </citation>
    <scope>NUCLEOTIDE SEQUENCE [LARGE SCALE GENOMIC DNA]</scope>
    <source>
        <strain evidence="5">ATCC 10895 / CBS 109.51 / FGSC 9923 / NRRL Y-1056</strain>
    </source>
</reference>
<dbReference type="RefSeq" id="NP_983224.2">
    <property type="nucleotide sequence ID" value="NM_208577.2"/>
</dbReference>
<dbReference type="KEGG" id="ago:AGOS_ACL180C"/>
<dbReference type="InterPro" id="IPR000073">
    <property type="entry name" value="AB_hydrolase_1"/>
</dbReference>